<organism evidence="10 11">
    <name type="scientific">Amphiprion ocellaris</name>
    <name type="common">Clown anemonefish</name>
    <dbReference type="NCBI Taxonomy" id="80972"/>
    <lineage>
        <taxon>Eukaryota</taxon>
        <taxon>Metazoa</taxon>
        <taxon>Chordata</taxon>
        <taxon>Craniata</taxon>
        <taxon>Vertebrata</taxon>
        <taxon>Euteleostomi</taxon>
        <taxon>Actinopterygii</taxon>
        <taxon>Neopterygii</taxon>
        <taxon>Teleostei</taxon>
        <taxon>Neoteleostei</taxon>
        <taxon>Acanthomorphata</taxon>
        <taxon>Ovalentaria</taxon>
        <taxon>Pomacentridae</taxon>
        <taxon>Amphiprion</taxon>
    </lineage>
</organism>
<evidence type="ECO:0000256" key="9">
    <source>
        <dbReference type="RuleBase" id="RU004187"/>
    </source>
</evidence>
<evidence type="ECO:0000256" key="3">
    <source>
        <dbReference type="ARBA" id="ARBA00016981"/>
    </source>
</evidence>
<dbReference type="AlphaFoldDB" id="A0AAQ6A9R2"/>
<dbReference type="PROSITE" id="PS00995">
    <property type="entry name" value="TCP1_3"/>
    <property type="match status" value="1"/>
</dbReference>
<keyword evidence="7 9" id="KW-0143">Chaperone</keyword>
<evidence type="ECO:0000313" key="11">
    <source>
        <dbReference type="Proteomes" id="UP001501940"/>
    </source>
</evidence>
<dbReference type="SUPFAM" id="SSF52029">
    <property type="entry name" value="GroEL apical domain-like"/>
    <property type="match status" value="1"/>
</dbReference>
<accession>A0AAQ6A9R2</accession>
<evidence type="ECO:0000256" key="4">
    <source>
        <dbReference type="ARBA" id="ARBA00022490"/>
    </source>
</evidence>
<comment type="similarity">
    <text evidence="2 9">Belongs to the TCP-1 chaperonin family.</text>
</comment>
<dbReference type="Gene3D" id="3.50.7.10">
    <property type="entry name" value="GroEL"/>
    <property type="match status" value="1"/>
</dbReference>
<dbReference type="PANTHER" id="PTHR11353">
    <property type="entry name" value="CHAPERONIN"/>
    <property type="match status" value="1"/>
</dbReference>
<protein>
    <recommendedName>
        <fullName evidence="3">T-complex protein 1 subunit theta</fullName>
    </recommendedName>
    <alternativeName>
        <fullName evidence="8">CCT-theta</fullName>
    </alternativeName>
</protein>
<evidence type="ECO:0000256" key="1">
    <source>
        <dbReference type="ARBA" id="ARBA00004496"/>
    </source>
</evidence>
<dbReference type="InterPro" id="IPR012721">
    <property type="entry name" value="Chap_CCT_theta"/>
</dbReference>
<keyword evidence="5 9" id="KW-0547">Nucleotide-binding</keyword>
<dbReference type="PRINTS" id="PR00304">
    <property type="entry name" value="TCOMPLEXTCP1"/>
</dbReference>
<reference evidence="10" key="3">
    <citation type="submission" date="2025-09" db="UniProtKB">
        <authorList>
            <consortium name="Ensembl"/>
        </authorList>
    </citation>
    <scope>IDENTIFICATION</scope>
</reference>
<evidence type="ECO:0000256" key="7">
    <source>
        <dbReference type="ARBA" id="ARBA00023186"/>
    </source>
</evidence>
<evidence type="ECO:0000256" key="6">
    <source>
        <dbReference type="ARBA" id="ARBA00022840"/>
    </source>
</evidence>
<dbReference type="InterPro" id="IPR002194">
    <property type="entry name" value="Chaperonin_TCP-1_CS"/>
</dbReference>
<reference evidence="10" key="2">
    <citation type="submission" date="2025-08" db="UniProtKB">
        <authorList>
            <consortium name="Ensembl"/>
        </authorList>
    </citation>
    <scope>IDENTIFICATION</scope>
</reference>
<dbReference type="Gene3D" id="3.30.260.10">
    <property type="entry name" value="TCP-1-like chaperonin intermediate domain"/>
    <property type="match status" value="1"/>
</dbReference>
<keyword evidence="4" id="KW-0963">Cytoplasm</keyword>
<dbReference type="SUPFAM" id="SSF48592">
    <property type="entry name" value="GroEL equatorial domain-like"/>
    <property type="match status" value="1"/>
</dbReference>
<keyword evidence="11" id="KW-1185">Reference proteome</keyword>
<sequence>MALHVPKAPGFAQMLKDGAKVRINHRELSQTTRTAYGPNGMNKMVINHLKKLFVTNDAATILRELEVRKPAKMIVMASHMQEQEVGDGTNFVLVFAGALLELAEELLRMGLSVSEVNNLSIFPESGNFNVDNVRVCKILGCGVTASSMLHGMVFKKEAEGDITSVKDAKIAVFSCPFDCMVTETKGTVLINNAQELMNFSKGEEDMMEAQVKAIKEAGANVVVTGGKVADMALHYANKYKLMVVRLNSKWDLRRLCKTVGAVALPRLTAPTPEEMGHCDSVYLTEVGDTQVVVFKHEKEDGAISTVVIRGSTDNLMDDIERAVDDGVNTFKVLVRDKRLVPGAGATEIELAKQITSYGESCPGLEQYAIKKFAEAFEALPRALAENSGVKGSELISKLYAAHHKGSKNMGFDIEGDGIALKDMLEGGILEPYMVKYWGIKLATNAAITVLRVDQIIMAKPAGGPKPPQGMKDFDEDD</sequence>
<dbReference type="FunFam" id="3.50.7.10:FF:000008">
    <property type="entry name" value="T-complex protein 1 subunit theta"/>
    <property type="match status" value="1"/>
</dbReference>
<evidence type="ECO:0000256" key="5">
    <source>
        <dbReference type="ARBA" id="ARBA00022741"/>
    </source>
</evidence>
<evidence type="ECO:0000256" key="8">
    <source>
        <dbReference type="ARBA" id="ARBA00029602"/>
    </source>
</evidence>
<dbReference type="GO" id="GO:0016887">
    <property type="term" value="F:ATP hydrolysis activity"/>
    <property type="evidence" value="ECO:0007669"/>
    <property type="project" value="InterPro"/>
</dbReference>
<dbReference type="GO" id="GO:0140662">
    <property type="term" value="F:ATP-dependent protein folding chaperone"/>
    <property type="evidence" value="ECO:0007669"/>
    <property type="project" value="InterPro"/>
</dbReference>
<dbReference type="InterPro" id="IPR027410">
    <property type="entry name" value="TCP-1-like_intermed_sf"/>
</dbReference>
<dbReference type="GO" id="GO:0005737">
    <property type="term" value="C:cytoplasm"/>
    <property type="evidence" value="ECO:0007669"/>
    <property type="project" value="UniProtKB-SubCell"/>
</dbReference>
<comment type="subcellular location">
    <subcellularLocation>
        <location evidence="1">Cytoplasm</location>
    </subcellularLocation>
</comment>
<dbReference type="InterPro" id="IPR017998">
    <property type="entry name" value="Chaperone_TCP-1"/>
</dbReference>
<gene>
    <name evidence="10" type="primary">CCT8</name>
</gene>
<dbReference type="Pfam" id="PF00118">
    <property type="entry name" value="Cpn60_TCP1"/>
    <property type="match status" value="2"/>
</dbReference>
<dbReference type="CDD" id="cd03341">
    <property type="entry name" value="TCP1_theta"/>
    <property type="match status" value="1"/>
</dbReference>
<dbReference type="SUPFAM" id="SSF54849">
    <property type="entry name" value="GroEL-intermediate domain like"/>
    <property type="match status" value="1"/>
</dbReference>
<dbReference type="InterPro" id="IPR027409">
    <property type="entry name" value="GroEL-like_apical_dom_sf"/>
</dbReference>
<evidence type="ECO:0000313" key="10">
    <source>
        <dbReference type="Ensembl" id="ENSAOCP00000073822.1"/>
    </source>
</evidence>
<dbReference type="InterPro" id="IPR002423">
    <property type="entry name" value="Cpn60/GroEL/TCP-1"/>
</dbReference>
<reference evidence="10 11" key="1">
    <citation type="submission" date="2022-01" db="EMBL/GenBank/DDBJ databases">
        <title>A chromosome-scale genome assembly of the false clownfish, Amphiprion ocellaris.</title>
        <authorList>
            <person name="Ryu T."/>
        </authorList>
    </citation>
    <scope>NUCLEOTIDE SEQUENCE [LARGE SCALE GENOMIC DNA]</scope>
</reference>
<dbReference type="NCBIfam" id="TIGR02346">
    <property type="entry name" value="chap_CCT_theta"/>
    <property type="match status" value="1"/>
</dbReference>
<dbReference type="Gene3D" id="1.10.560.10">
    <property type="entry name" value="GroEL-like equatorial domain"/>
    <property type="match status" value="2"/>
</dbReference>
<dbReference type="GO" id="GO:0005524">
    <property type="term" value="F:ATP binding"/>
    <property type="evidence" value="ECO:0007669"/>
    <property type="project" value="UniProtKB-KW"/>
</dbReference>
<dbReference type="GO" id="GO:0051082">
    <property type="term" value="F:unfolded protein binding"/>
    <property type="evidence" value="ECO:0007669"/>
    <property type="project" value="InterPro"/>
</dbReference>
<dbReference type="Ensembl" id="ENSAOCT00000062288.1">
    <property type="protein sequence ID" value="ENSAOCP00000073822.1"/>
    <property type="gene ID" value="ENSAOCG00000023931.2"/>
</dbReference>
<dbReference type="GeneTree" id="ENSGT00550000074783"/>
<evidence type="ECO:0000256" key="2">
    <source>
        <dbReference type="ARBA" id="ARBA00008020"/>
    </source>
</evidence>
<keyword evidence="6 9" id="KW-0067">ATP-binding</keyword>
<dbReference type="InterPro" id="IPR027413">
    <property type="entry name" value="GROEL-like_equatorial_sf"/>
</dbReference>
<dbReference type="PROSITE" id="PS00750">
    <property type="entry name" value="TCP1_1"/>
    <property type="match status" value="1"/>
</dbReference>
<proteinExistence type="inferred from homology"/>
<dbReference type="Proteomes" id="UP001501940">
    <property type="component" value="Chromosome 14"/>
</dbReference>
<name>A0AAQ6A9R2_AMPOC</name>